<proteinExistence type="predicted"/>
<keyword evidence="4" id="KW-1185">Reference proteome</keyword>
<dbReference type="Pfam" id="PF09362">
    <property type="entry name" value="DUF1996"/>
    <property type="match status" value="1"/>
</dbReference>
<dbReference type="PANTHER" id="PTHR43662">
    <property type="match status" value="1"/>
</dbReference>
<reference evidence="4" key="1">
    <citation type="submission" date="2014-12" db="EMBL/GenBank/DDBJ databases">
        <title>Genome Sequence of Valsa Canker Pathogens Uncovers a Specific Adaption of Colonization on Woody Bark.</title>
        <authorList>
            <person name="Yin Z."/>
            <person name="Liu H."/>
            <person name="Gao X."/>
            <person name="Li Z."/>
            <person name="Song N."/>
            <person name="Ke X."/>
            <person name="Dai Q."/>
            <person name="Wu Y."/>
            <person name="Sun Y."/>
            <person name="Xu J.-R."/>
            <person name="Kang Z.K."/>
            <person name="Wang L."/>
            <person name="Huang L."/>
        </authorList>
    </citation>
    <scope>NUCLEOTIDE SEQUENCE [LARGE SCALE GENOMIC DNA]</scope>
    <source>
        <strain evidence="4">SXYL134</strain>
    </source>
</reference>
<accession>A0A194V8Q3</accession>
<dbReference type="Proteomes" id="UP000078576">
    <property type="component" value="Unassembled WGS sequence"/>
</dbReference>
<organism evidence="3 4">
    <name type="scientific">Cytospora mali</name>
    <name type="common">Apple Valsa canker fungus</name>
    <name type="synonym">Valsa mali</name>
    <dbReference type="NCBI Taxonomy" id="578113"/>
    <lineage>
        <taxon>Eukaryota</taxon>
        <taxon>Fungi</taxon>
        <taxon>Dikarya</taxon>
        <taxon>Ascomycota</taxon>
        <taxon>Pezizomycotina</taxon>
        <taxon>Sordariomycetes</taxon>
        <taxon>Sordariomycetidae</taxon>
        <taxon>Diaporthales</taxon>
        <taxon>Cytosporaceae</taxon>
        <taxon>Cytospora</taxon>
    </lineage>
</organism>
<sequence>MLFLILSLATQAVAYTDINVDMFMYKNIDPIVYPGQYSKSHLHTFFGSDAITVNTNTSAELQAGCATAENPNDFSTYWVPTLLASPTGDTDASSYSPVPVGRFTAYYNLGASPAEVAIPQDLKMTAGSATAQTSEEMSSNTPNAGVEWFCEDDDAPADKDAAAFPTSTCSTYLQTLLYFPDCVNTDTLETEYTSSSYGTENWCPSDMSRMPQLRFSIRYDLRSILPNGWEGEPPLILSSGTSFSSHGDFINGWLPEAAENMVATTEGKYSFAAVDGPNGNDGDGSVCKTTAKDADPDHGTNNYATSLEEMSSSSSSKLRRRRIDSQRAATRAAARDAVRA</sequence>
<dbReference type="InterPro" id="IPR018535">
    <property type="entry name" value="DUF1996"/>
</dbReference>
<dbReference type="OrthoDB" id="74764at2759"/>
<dbReference type="EMBL" id="KN714747">
    <property type="protein sequence ID" value="KUI60264.1"/>
    <property type="molecule type" value="Genomic_DNA"/>
</dbReference>
<protein>
    <recommendedName>
        <fullName evidence="2">DUF1996 domain-containing protein</fullName>
    </recommendedName>
</protein>
<evidence type="ECO:0000313" key="4">
    <source>
        <dbReference type="Proteomes" id="UP000078576"/>
    </source>
</evidence>
<dbReference type="PANTHER" id="PTHR43662:SF12">
    <property type="entry name" value="DUF1996 DOMAIN-CONTAINING PROTEIN-RELATED"/>
    <property type="match status" value="1"/>
</dbReference>
<evidence type="ECO:0000259" key="2">
    <source>
        <dbReference type="Pfam" id="PF09362"/>
    </source>
</evidence>
<evidence type="ECO:0000256" key="1">
    <source>
        <dbReference type="SAM" id="MobiDB-lite"/>
    </source>
</evidence>
<evidence type="ECO:0000313" key="3">
    <source>
        <dbReference type="EMBL" id="KUI60264.1"/>
    </source>
</evidence>
<feature type="domain" description="DUF1996" evidence="2">
    <location>
        <begin position="29"/>
        <end position="253"/>
    </location>
</feature>
<name>A0A194V8Q3_CYTMA</name>
<dbReference type="AlphaFoldDB" id="A0A194V8Q3"/>
<dbReference type="STRING" id="694573.A0A194V8Q3"/>
<feature type="compositionally biased region" description="Polar residues" evidence="1">
    <location>
        <begin position="299"/>
        <end position="310"/>
    </location>
</feature>
<gene>
    <name evidence="3" type="ORF">VP1G_07493</name>
</gene>
<feature type="region of interest" description="Disordered" evidence="1">
    <location>
        <begin position="275"/>
        <end position="340"/>
    </location>
</feature>